<keyword evidence="2" id="KW-0732">Signal</keyword>
<dbReference type="RefSeq" id="XP_002669694.1">
    <property type="nucleotide sequence ID" value="XM_002669648.1"/>
</dbReference>
<evidence type="ECO:0000256" key="1">
    <source>
        <dbReference type="SAM" id="Phobius"/>
    </source>
</evidence>
<dbReference type="Gene3D" id="2.70.50.70">
    <property type="match status" value="1"/>
</dbReference>
<gene>
    <name evidence="3" type="ORF">NAEGRDRAFT_75315</name>
</gene>
<dbReference type="EMBL" id="GG738923">
    <property type="protein sequence ID" value="EFC36950.1"/>
    <property type="molecule type" value="Genomic_DNA"/>
</dbReference>
<dbReference type="OMA" id="SCANIVI"/>
<proteinExistence type="predicted"/>
<dbReference type="AlphaFoldDB" id="D2W1N2"/>
<name>D2W1N2_NAEGR</name>
<evidence type="ECO:0000256" key="2">
    <source>
        <dbReference type="SAM" id="SignalP"/>
    </source>
</evidence>
<reference evidence="3 4" key="1">
    <citation type="journal article" date="2010" name="Cell">
        <title>The genome of Naegleria gruberi illuminates early eukaryotic versatility.</title>
        <authorList>
            <person name="Fritz-Laylin L.K."/>
            <person name="Prochnik S.E."/>
            <person name="Ginger M.L."/>
            <person name="Dacks J.B."/>
            <person name="Carpenter M.L."/>
            <person name="Field M.C."/>
            <person name="Kuo A."/>
            <person name="Paredez A."/>
            <person name="Chapman J."/>
            <person name="Pham J."/>
            <person name="Shu S."/>
            <person name="Neupane R."/>
            <person name="Cipriano M."/>
            <person name="Mancuso J."/>
            <person name="Tu H."/>
            <person name="Salamov A."/>
            <person name="Lindquist E."/>
            <person name="Shapiro H."/>
            <person name="Lucas S."/>
            <person name="Grigoriev I.V."/>
            <person name="Cande W.Z."/>
            <person name="Fulton C."/>
            <person name="Rokhsar D.S."/>
            <person name="Dawson S.C."/>
        </authorList>
    </citation>
    <scope>NUCLEOTIDE SEQUENCE [LARGE SCALE GENOMIC DNA]</scope>
    <source>
        <strain evidence="3 4">NEG-M</strain>
    </source>
</reference>
<keyword evidence="1" id="KW-0812">Transmembrane</keyword>
<evidence type="ECO:0000313" key="4">
    <source>
        <dbReference type="Proteomes" id="UP000006671"/>
    </source>
</evidence>
<keyword evidence="1" id="KW-0472">Membrane</keyword>
<evidence type="ECO:0000313" key="3">
    <source>
        <dbReference type="EMBL" id="EFC36950.1"/>
    </source>
</evidence>
<dbReference type="VEuPathDB" id="AmoebaDB:NAEGRDRAFT_75315"/>
<feature type="chain" id="PRO_5003038127" evidence="2">
    <location>
        <begin position="21"/>
        <end position="276"/>
    </location>
</feature>
<sequence>MMKSSSLLLIVLYFLVLTSSTMVDAHARWKYPTPRTSDSGLKSYPCGGIEFFGNGQSITTLQPGKQTLQFEETISHTGAPFRIALSIDSDSNYDSFILIDHIPHNDATESSSLKIYQYEVTIPDIDCPKCSLALTNPMTDKIAAGTCCAYPKASSSSPQCGSVYHSCANIVIKGKIPVDQFKANYTYTGPCGDYQRESATWVRQSDSSWKLSATFTNFYVPPTSQQCPIFNSTCATGSKRTSTSTANTNNSSSLRGLHNVMLIGFVVALISVIGLF</sequence>
<dbReference type="OrthoDB" id="10259572at2759"/>
<dbReference type="GeneID" id="8856199"/>
<accession>D2W1N2</accession>
<dbReference type="InParanoid" id="D2W1N2"/>
<dbReference type="KEGG" id="ngr:NAEGRDRAFT_75315"/>
<protein>
    <submittedName>
        <fullName evidence="3">Predicted protein</fullName>
    </submittedName>
</protein>
<feature type="signal peptide" evidence="2">
    <location>
        <begin position="1"/>
        <end position="20"/>
    </location>
</feature>
<dbReference type="Proteomes" id="UP000006671">
    <property type="component" value="Unassembled WGS sequence"/>
</dbReference>
<organism evidence="4">
    <name type="scientific">Naegleria gruberi</name>
    <name type="common">Amoeba</name>
    <dbReference type="NCBI Taxonomy" id="5762"/>
    <lineage>
        <taxon>Eukaryota</taxon>
        <taxon>Discoba</taxon>
        <taxon>Heterolobosea</taxon>
        <taxon>Tetramitia</taxon>
        <taxon>Eutetramitia</taxon>
        <taxon>Vahlkampfiidae</taxon>
        <taxon>Naegleria</taxon>
    </lineage>
</organism>
<keyword evidence="1" id="KW-1133">Transmembrane helix</keyword>
<feature type="transmembrane region" description="Helical" evidence="1">
    <location>
        <begin position="256"/>
        <end position="275"/>
    </location>
</feature>
<keyword evidence="4" id="KW-1185">Reference proteome</keyword>
<dbReference type="eggNOG" id="ENOG502SAUV">
    <property type="taxonomic scope" value="Eukaryota"/>
</dbReference>